<dbReference type="PANTHER" id="PTHR47926">
    <property type="entry name" value="PENTATRICOPEPTIDE REPEAT-CONTAINING PROTEIN"/>
    <property type="match status" value="1"/>
</dbReference>
<name>A0A9D4UIV0_ADICA</name>
<dbReference type="Proteomes" id="UP000886520">
    <property type="component" value="Chromosome 16"/>
</dbReference>
<dbReference type="InterPro" id="IPR046960">
    <property type="entry name" value="PPR_At4g14850-like_plant"/>
</dbReference>
<dbReference type="PANTHER" id="PTHR47926:SF382">
    <property type="entry name" value="PENTACOTRIPEPTIDE-REPEAT REGION OF PRORP DOMAIN-CONTAINING PROTEIN"/>
    <property type="match status" value="1"/>
</dbReference>
<dbReference type="InterPro" id="IPR002885">
    <property type="entry name" value="PPR_rpt"/>
</dbReference>
<evidence type="ECO:0000256" key="2">
    <source>
        <dbReference type="PROSITE-ProRule" id="PRU00708"/>
    </source>
</evidence>
<evidence type="ECO:0008006" key="5">
    <source>
        <dbReference type="Google" id="ProtNLM"/>
    </source>
</evidence>
<dbReference type="EMBL" id="JABFUD020000016">
    <property type="protein sequence ID" value="KAI5068713.1"/>
    <property type="molecule type" value="Genomic_DNA"/>
</dbReference>
<evidence type="ECO:0000313" key="4">
    <source>
        <dbReference type="Proteomes" id="UP000886520"/>
    </source>
</evidence>
<dbReference type="FunFam" id="1.25.40.10:FF:000242">
    <property type="entry name" value="Pentatricopeptide repeat-containing protein"/>
    <property type="match status" value="1"/>
</dbReference>
<dbReference type="GO" id="GO:0009451">
    <property type="term" value="P:RNA modification"/>
    <property type="evidence" value="ECO:0007669"/>
    <property type="project" value="InterPro"/>
</dbReference>
<sequence length="570" mass="63369">MGAQYTCTKAPRTSLHKHADGGYLSSLAQDIPPLPSIESLLYSMRTCRTDRLPQHALHLSVYMHKTGLEAHFLLRNCLVLMLLDVQCISQAQQLLDRFGFWDNYLWNATTAGYAKIGDIQSAFYLYEAAKEDARLHPSSYTFVALLKCCIKRKTVEIGHKLHSDIAKMGLLEHDVFIGSTLITMYIEFGFLAKAEEVFGMLLVRNVIVWTALMDGYTEMGRNSDILSCFEQLQEEGILSDAYTYVCALKACTSLKAISKGRELYTGVTKLGFVDEDIFVGSALVDMYLKCGSFAEAQKVFSKLAIKDVVSWSALIMGYANHGCVQDAFNSLKQMQEQGIAPNAHTFTSMLSACGTMGVAARGREVYHEIVLFGLEGELLISNSLIDVFTKCGSLVEAQVVFDNSVAQDVVSWTTLITGYTQLGEVERVFCIFYQMIEEGVKPDNLTFQVVLNACNHTGVMEMAQAYFHAINCYYELVPTLEHYNCMVDLLGRAGHIDRAVRVVEIMPLHPDVVIWHSVLGACQKWGDSETARHAFEHAVCLDDTDVGAYVCLSNTFTGAAMQKEAIDVLL</sequence>
<feature type="repeat" description="PPR" evidence="2">
    <location>
        <begin position="307"/>
        <end position="341"/>
    </location>
</feature>
<dbReference type="FunFam" id="1.25.40.10:FF:000344">
    <property type="entry name" value="Pentatricopeptide repeat-containing protein"/>
    <property type="match status" value="1"/>
</dbReference>
<dbReference type="GO" id="GO:0003723">
    <property type="term" value="F:RNA binding"/>
    <property type="evidence" value="ECO:0007669"/>
    <property type="project" value="InterPro"/>
</dbReference>
<keyword evidence="1" id="KW-0677">Repeat</keyword>
<organism evidence="3 4">
    <name type="scientific">Adiantum capillus-veneris</name>
    <name type="common">Maidenhair fern</name>
    <dbReference type="NCBI Taxonomy" id="13818"/>
    <lineage>
        <taxon>Eukaryota</taxon>
        <taxon>Viridiplantae</taxon>
        <taxon>Streptophyta</taxon>
        <taxon>Embryophyta</taxon>
        <taxon>Tracheophyta</taxon>
        <taxon>Polypodiopsida</taxon>
        <taxon>Polypodiidae</taxon>
        <taxon>Polypodiales</taxon>
        <taxon>Pteridineae</taxon>
        <taxon>Pteridaceae</taxon>
        <taxon>Vittarioideae</taxon>
        <taxon>Adiantum</taxon>
    </lineage>
</organism>
<feature type="repeat" description="PPR" evidence="2">
    <location>
        <begin position="408"/>
        <end position="442"/>
    </location>
</feature>
<gene>
    <name evidence="3" type="ORF">GOP47_0017058</name>
</gene>
<dbReference type="PROSITE" id="PS51375">
    <property type="entry name" value="PPR"/>
    <property type="match status" value="3"/>
</dbReference>
<evidence type="ECO:0000313" key="3">
    <source>
        <dbReference type="EMBL" id="KAI5068713.1"/>
    </source>
</evidence>
<comment type="caution">
    <text evidence="3">The sequence shown here is derived from an EMBL/GenBank/DDBJ whole genome shotgun (WGS) entry which is preliminary data.</text>
</comment>
<dbReference type="InterPro" id="IPR011990">
    <property type="entry name" value="TPR-like_helical_dom_sf"/>
</dbReference>
<dbReference type="OrthoDB" id="631241at2759"/>
<protein>
    <recommendedName>
        <fullName evidence="5">Pentatricopeptide repeat-containing protein</fullName>
    </recommendedName>
</protein>
<proteinExistence type="predicted"/>
<dbReference type="AlphaFoldDB" id="A0A9D4UIV0"/>
<accession>A0A9D4UIV0</accession>
<dbReference type="Gene3D" id="1.25.40.10">
    <property type="entry name" value="Tetratricopeptide repeat domain"/>
    <property type="match status" value="3"/>
</dbReference>
<evidence type="ECO:0000256" key="1">
    <source>
        <dbReference type="ARBA" id="ARBA00022737"/>
    </source>
</evidence>
<dbReference type="Pfam" id="PF01535">
    <property type="entry name" value="PPR"/>
    <property type="match status" value="2"/>
</dbReference>
<dbReference type="NCBIfam" id="TIGR00756">
    <property type="entry name" value="PPR"/>
    <property type="match status" value="2"/>
</dbReference>
<reference evidence="3" key="1">
    <citation type="submission" date="2021-01" db="EMBL/GenBank/DDBJ databases">
        <title>Adiantum capillus-veneris genome.</title>
        <authorList>
            <person name="Fang Y."/>
            <person name="Liao Q."/>
        </authorList>
    </citation>
    <scope>NUCLEOTIDE SEQUENCE</scope>
    <source>
        <strain evidence="3">H3</strain>
        <tissue evidence="3">Leaf</tissue>
    </source>
</reference>
<keyword evidence="4" id="KW-1185">Reference proteome</keyword>
<dbReference type="Pfam" id="PF13041">
    <property type="entry name" value="PPR_2"/>
    <property type="match status" value="3"/>
</dbReference>
<feature type="repeat" description="PPR" evidence="2">
    <location>
        <begin position="205"/>
        <end position="239"/>
    </location>
</feature>